<evidence type="ECO:0000313" key="9">
    <source>
        <dbReference type="EMBL" id="GGF44809.1"/>
    </source>
</evidence>
<keyword evidence="10" id="KW-1185">Reference proteome</keyword>
<evidence type="ECO:0000256" key="1">
    <source>
        <dbReference type="ARBA" id="ARBA00001231"/>
    </source>
</evidence>
<comment type="caution">
    <text evidence="9">The sequence shown here is derived from an EMBL/GenBank/DDBJ whole genome shotgun (WGS) entry which is preliminary data.</text>
</comment>
<dbReference type="Pfam" id="PF00933">
    <property type="entry name" value="Glyco_hydro_3"/>
    <property type="match status" value="1"/>
</dbReference>
<dbReference type="InterPro" id="IPR050226">
    <property type="entry name" value="NagZ_Beta-hexosaminidase"/>
</dbReference>
<dbReference type="PROSITE" id="PS51257">
    <property type="entry name" value="PROKAR_LIPOPROTEIN"/>
    <property type="match status" value="1"/>
</dbReference>
<keyword evidence="4" id="KW-0378">Hydrolase</keyword>
<dbReference type="Gene3D" id="3.40.50.1700">
    <property type="entry name" value="Glycoside hydrolase family 3 C-terminal domain"/>
    <property type="match status" value="1"/>
</dbReference>
<feature type="region of interest" description="Disordered" evidence="6">
    <location>
        <begin position="31"/>
        <end position="88"/>
    </location>
</feature>
<dbReference type="GO" id="GO:0009254">
    <property type="term" value="P:peptidoglycan turnover"/>
    <property type="evidence" value="ECO:0007669"/>
    <property type="project" value="TreeGrafter"/>
</dbReference>
<dbReference type="EMBL" id="BMEM01000001">
    <property type="protein sequence ID" value="GGF44809.1"/>
    <property type="molecule type" value="Genomic_DNA"/>
</dbReference>
<dbReference type="SUPFAM" id="SSF51445">
    <property type="entry name" value="(Trans)glycosidases"/>
    <property type="match status" value="1"/>
</dbReference>
<dbReference type="GO" id="GO:0004563">
    <property type="term" value="F:beta-N-acetylhexosaminidase activity"/>
    <property type="evidence" value="ECO:0007669"/>
    <property type="project" value="UniProtKB-EC"/>
</dbReference>
<evidence type="ECO:0000256" key="7">
    <source>
        <dbReference type="SAM" id="SignalP"/>
    </source>
</evidence>
<dbReference type="EC" id="3.2.1.52" evidence="3"/>
<gene>
    <name evidence="9" type="ORF">GCM10011366_10650</name>
</gene>
<feature type="signal peptide" evidence="7">
    <location>
        <begin position="1"/>
        <end position="33"/>
    </location>
</feature>
<evidence type="ECO:0000256" key="2">
    <source>
        <dbReference type="ARBA" id="ARBA00005336"/>
    </source>
</evidence>
<dbReference type="InterPro" id="IPR001764">
    <property type="entry name" value="Glyco_hydro_3_N"/>
</dbReference>
<feature type="compositionally biased region" description="Low complexity" evidence="6">
    <location>
        <begin position="59"/>
        <end position="86"/>
    </location>
</feature>
<dbReference type="InterPro" id="IPR036962">
    <property type="entry name" value="Glyco_hydro_3_N_sf"/>
</dbReference>
<dbReference type="AlphaFoldDB" id="A0A917BGW6"/>
<organism evidence="9 10">
    <name type="scientific">Ornithinimicrobium tianjinense</name>
    <dbReference type="NCBI Taxonomy" id="1195761"/>
    <lineage>
        <taxon>Bacteria</taxon>
        <taxon>Bacillati</taxon>
        <taxon>Actinomycetota</taxon>
        <taxon>Actinomycetes</taxon>
        <taxon>Micrococcales</taxon>
        <taxon>Ornithinimicrobiaceae</taxon>
        <taxon>Ornithinimicrobium</taxon>
    </lineage>
</organism>
<sequence length="564" mass="58038">MGSSRALASPRVPARSLVLGMAFLAALSACTPAQPQHESEPPTSESSTEAPTVVPPTEPSTTEPSPTEPSPEGSATATPTQEPATAYRKRAEQITAGLSLEEKAGQVVVAAHRGAVAPTDLVVGEHLGGIILMDATLTTEEVRDLNATLTRAAEESGRDWPLFLGVDQEGGLVERAKGELTRFPTFMSYGAADSPELTRRASAASGAELRGIGFTVDFAPDADVTMGPTDPTIGSRSAGSDPQLVATQAVAAARGYLDAGVLPVLKHFPGHGSVPEDSHETLPLQERTLEQLREIDLVPFAGAVDAGLPAVMVGHIEVAALGSTLPSSVEPKVVDGLLREELGFDGLVTTDAVDMEAVAEQFGSGSAAVRALKAGVDVVLMPPDPVAARDAIERAVTDGRLPQARLDEAVTRQLEALLRTQDQATVDPTAPGDARAASREVSLGAITVVAGACQGALIQDGIVAVGDAAPVRRLTQAAEQAGVRVGRGTTVELLGLGQEPRGGADITVAMDTPYVLGRSDAPTRIALYGDTPGAMVALVRVLTGEVAAPGRLPVAVRGVERDGC</sequence>
<reference evidence="9" key="1">
    <citation type="journal article" date="2014" name="Int. J. Syst. Evol. Microbiol.">
        <title>Complete genome sequence of Corynebacterium casei LMG S-19264T (=DSM 44701T), isolated from a smear-ripened cheese.</title>
        <authorList>
            <consortium name="US DOE Joint Genome Institute (JGI-PGF)"/>
            <person name="Walter F."/>
            <person name="Albersmeier A."/>
            <person name="Kalinowski J."/>
            <person name="Ruckert C."/>
        </authorList>
    </citation>
    <scope>NUCLEOTIDE SEQUENCE</scope>
    <source>
        <strain evidence="9">CGMCC 1.12160</strain>
    </source>
</reference>
<feature type="domain" description="Glycoside hydrolase family 3 N-terminal" evidence="8">
    <location>
        <begin position="100"/>
        <end position="413"/>
    </location>
</feature>
<dbReference type="Gene3D" id="3.20.20.300">
    <property type="entry name" value="Glycoside hydrolase, family 3, N-terminal domain"/>
    <property type="match status" value="1"/>
</dbReference>
<proteinExistence type="inferred from homology"/>
<dbReference type="InterPro" id="IPR017853">
    <property type="entry name" value="GH"/>
</dbReference>
<protein>
    <recommendedName>
        <fullName evidence="3">beta-N-acetylhexosaminidase</fullName>
        <ecNumber evidence="3">3.2.1.52</ecNumber>
    </recommendedName>
</protein>
<evidence type="ECO:0000256" key="3">
    <source>
        <dbReference type="ARBA" id="ARBA00012663"/>
    </source>
</evidence>
<comment type="catalytic activity">
    <reaction evidence="1">
        <text>Hydrolysis of terminal non-reducing N-acetyl-D-hexosamine residues in N-acetyl-beta-D-hexosaminides.</text>
        <dbReference type="EC" id="3.2.1.52"/>
    </reaction>
</comment>
<evidence type="ECO:0000256" key="4">
    <source>
        <dbReference type="ARBA" id="ARBA00022801"/>
    </source>
</evidence>
<accession>A0A917BGW6</accession>
<feature type="compositionally biased region" description="Low complexity" evidence="6">
    <location>
        <begin position="41"/>
        <end position="52"/>
    </location>
</feature>
<dbReference type="PANTHER" id="PTHR30480:SF13">
    <property type="entry name" value="BETA-HEXOSAMINIDASE"/>
    <property type="match status" value="1"/>
</dbReference>
<evidence type="ECO:0000256" key="5">
    <source>
        <dbReference type="ARBA" id="ARBA00023295"/>
    </source>
</evidence>
<evidence type="ECO:0000313" key="10">
    <source>
        <dbReference type="Proteomes" id="UP000605670"/>
    </source>
</evidence>
<feature type="chain" id="PRO_5038910837" description="beta-N-acetylhexosaminidase" evidence="7">
    <location>
        <begin position="34"/>
        <end position="564"/>
    </location>
</feature>
<keyword evidence="7" id="KW-0732">Signal</keyword>
<dbReference type="PANTHER" id="PTHR30480">
    <property type="entry name" value="BETA-HEXOSAMINIDASE-RELATED"/>
    <property type="match status" value="1"/>
</dbReference>
<dbReference type="RefSeq" id="WP_188428508.1">
    <property type="nucleotide sequence ID" value="NZ_BAABKH010000005.1"/>
</dbReference>
<comment type="similarity">
    <text evidence="2">Belongs to the glycosyl hydrolase 3 family.</text>
</comment>
<reference evidence="9" key="2">
    <citation type="submission" date="2020-09" db="EMBL/GenBank/DDBJ databases">
        <authorList>
            <person name="Sun Q."/>
            <person name="Zhou Y."/>
        </authorList>
    </citation>
    <scope>NUCLEOTIDE SEQUENCE</scope>
    <source>
        <strain evidence="9">CGMCC 1.12160</strain>
    </source>
</reference>
<dbReference type="Proteomes" id="UP000605670">
    <property type="component" value="Unassembled WGS sequence"/>
</dbReference>
<dbReference type="InterPro" id="IPR036881">
    <property type="entry name" value="Glyco_hydro_3_C_sf"/>
</dbReference>
<keyword evidence="5" id="KW-0326">Glycosidase</keyword>
<name>A0A917BGW6_9MICO</name>
<evidence type="ECO:0000256" key="6">
    <source>
        <dbReference type="SAM" id="MobiDB-lite"/>
    </source>
</evidence>
<evidence type="ECO:0000259" key="8">
    <source>
        <dbReference type="Pfam" id="PF00933"/>
    </source>
</evidence>
<dbReference type="GO" id="GO:0005975">
    <property type="term" value="P:carbohydrate metabolic process"/>
    <property type="evidence" value="ECO:0007669"/>
    <property type="project" value="InterPro"/>
</dbReference>